<dbReference type="RefSeq" id="WP_158465770.1">
    <property type="nucleotide sequence ID" value="NZ_QJUE01000001.1"/>
</dbReference>
<evidence type="ECO:0000313" key="1">
    <source>
        <dbReference type="EMBL" id="PYE03696.1"/>
    </source>
</evidence>
<dbReference type="InterPro" id="IPR018714">
    <property type="entry name" value="DUF2237"/>
</dbReference>
<reference evidence="1 2" key="1">
    <citation type="journal article" date="2018" name="Appl. Environ. Microbiol.">
        <title>Genome rearrangement shapes Prochlorococcus ecological adaptation.</title>
        <authorList>
            <person name="Yan W."/>
            <person name="Wei S."/>
            <person name="Wang Q."/>
            <person name="Xiao X."/>
            <person name="Zeng Q."/>
            <person name="Jiao N."/>
            <person name="Zhang R."/>
        </authorList>
    </citation>
    <scope>NUCLEOTIDE SEQUENCE [LARGE SCALE GENOMIC DNA]</scope>
    <source>
        <strain evidence="1 2">XMU1408</strain>
    </source>
</reference>
<protein>
    <submittedName>
        <fullName evidence="1">DUF2237 domain-containing protein</fullName>
    </submittedName>
</protein>
<evidence type="ECO:0000313" key="2">
    <source>
        <dbReference type="Proteomes" id="UP000247807"/>
    </source>
</evidence>
<proteinExistence type="predicted"/>
<dbReference type="OrthoDB" id="9792525at2"/>
<name>A0A318R1Q3_PROMR</name>
<comment type="caution">
    <text evidence="1">The sequence shown here is derived from an EMBL/GenBank/DDBJ whole genome shotgun (WGS) entry which is preliminary data.</text>
</comment>
<gene>
    <name evidence="1" type="ORF">DNJ73_00465</name>
</gene>
<sequence>MLQKNVLGTELKSCSCNPMTGWYRDGSCRTDSSDYGRHTVCAVMTDQFLSYSQAQGNDLSTPQIGFPGLKKGDHWCLCAPRWKEAFEDGMAPLINLEATEESTLKIIDLEILMKFSHNNNS</sequence>
<dbReference type="Pfam" id="PF09996">
    <property type="entry name" value="DUF2237"/>
    <property type="match status" value="1"/>
</dbReference>
<organism evidence="1 2">
    <name type="scientific">Prochlorococcus marinus XMU1408</name>
    <dbReference type="NCBI Taxonomy" id="2213228"/>
    <lineage>
        <taxon>Bacteria</taxon>
        <taxon>Bacillati</taxon>
        <taxon>Cyanobacteriota</taxon>
        <taxon>Cyanophyceae</taxon>
        <taxon>Synechococcales</taxon>
        <taxon>Prochlorococcaceae</taxon>
        <taxon>Prochlorococcus</taxon>
    </lineage>
</organism>
<dbReference type="Proteomes" id="UP000247807">
    <property type="component" value="Unassembled WGS sequence"/>
</dbReference>
<dbReference type="Gene3D" id="3.30.56.110">
    <property type="entry name" value="Protein of unknown function DUF2237"/>
    <property type="match status" value="1"/>
</dbReference>
<dbReference type="AlphaFoldDB" id="A0A318R1Q3"/>
<accession>A0A318R1Q3</accession>
<dbReference type="PANTHER" id="PTHR37466">
    <property type="entry name" value="SLR1628 PROTEIN"/>
    <property type="match status" value="1"/>
</dbReference>
<dbReference type="PANTHER" id="PTHR37466:SF1">
    <property type="entry name" value="SLR1628 PROTEIN"/>
    <property type="match status" value="1"/>
</dbReference>
<dbReference type="EMBL" id="QJUE01000001">
    <property type="protein sequence ID" value="PYE03696.1"/>
    <property type="molecule type" value="Genomic_DNA"/>
</dbReference>